<evidence type="ECO:0000256" key="1">
    <source>
        <dbReference type="SAM" id="Phobius"/>
    </source>
</evidence>
<dbReference type="Proteomes" id="UP000054995">
    <property type="component" value="Unassembled WGS sequence"/>
</dbReference>
<keyword evidence="1" id="KW-0472">Membrane</keyword>
<protein>
    <submittedName>
        <fullName evidence="2">Uncharacterized protein</fullName>
    </submittedName>
</protein>
<name>A0A0V1FBS9_TRIPS</name>
<dbReference type="EMBL" id="JYDT01000146">
    <property type="protein sequence ID" value="KRY83263.1"/>
    <property type="molecule type" value="Genomic_DNA"/>
</dbReference>
<evidence type="ECO:0000313" key="2">
    <source>
        <dbReference type="EMBL" id="KRY83263.1"/>
    </source>
</evidence>
<organism evidence="2 3">
    <name type="scientific">Trichinella pseudospiralis</name>
    <name type="common">Parasitic roundworm</name>
    <dbReference type="NCBI Taxonomy" id="6337"/>
    <lineage>
        <taxon>Eukaryota</taxon>
        <taxon>Metazoa</taxon>
        <taxon>Ecdysozoa</taxon>
        <taxon>Nematoda</taxon>
        <taxon>Enoplea</taxon>
        <taxon>Dorylaimia</taxon>
        <taxon>Trichinellida</taxon>
        <taxon>Trichinellidae</taxon>
        <taxon>Trichinella</taxon>
    </lineage>
</organism>
<comment type="caution">
    <text evidence="2">The sequence shown here is derived from an EMBL/GenBank/DDBJ whole genome shotgun (WGS) entry which is preliminary data.</text>
</comment>
<keyword evidence="1" id="KW-1133">Transmembrane helix</keyword>
<feature type="transmembrane region" description="Helical" evidence="1">
    <location>
        <begin position="123"/>
        <end position="145"/>
    </location>
</feature>
<feature type="transmembrane region" description="Helical" evidence="1">
    <location>
        <begin position="95"/>
        <end position="117"/>
    </location>
</feature>
<evidence type="ECO:0000313" key="3">
    <source>
        <dbReference type="Proteomes" id="UP000054995"/>
    </source>
</evidence>
<accession>A0A0V1FBS9</accession>
<dbReference type="AlphaFoldDB" id="A0A0V1FBS9"/>
<keyword evidence="3" id="KW-1185">Reference proteome</keyword>
<sequence length="147" mass="16522">MEYNVHKKYKEQWLCDNIFNRDNAINVSVAFGLVFCLVDNSRDAKRILEVIMRLSTVKQWKSGRIEVKEKAEGEISNGAAHGHALVLGAALYGRFVFVVYVCQFVALPHTACSVISLTATLKLIFFISALLQGVLLLLFDWCTVLNI</sequence>
<gene>
    <name evidence="2" type="ORF">T4D_17136</name>
</gene>
<proteinExistence type="predicted"/>
<keyword evidence="1" id="KW-0812">Transmembrane</keyword>
<reference evidence="2 3" key="1">
    <citation type="submission" date="2015-01" db="EMBL/GenBank/DDBJ databases">
        <title>Evolution of Trichinella species and genotypes.</title>
        <authorList>
            <person name="Korhonen P.K."/>
            <person name="Edoardo P."/>
            <person name="Giuseppe L.R."/>
            <person name="Gasser R.B."/>
        </authorList>
    </citation>
    <scope>NUCLEOTIDE SEQUENCE [LARGE SCALE GENOMIC DNA]</scope>
    <source>
        <strain evidence="2">ISS470</strain>
    </source>
</reference>